<dbReference type="PROSITE" id="PS50878">
    <property type="entry name" value="RT_POL"/>
    <property type="match status" value="1"/>
</dbReference>
<dbReference type="EMBL" id="WHWB01034091">
    <property type="protein sequence ID" value="KAJ7414003.1"/>
    <property type="molecule type" value="Genomic_DNA"/>
</dbReference>
<name>A0ABQ9D7H3_9PASS</name>
<feature type="domain" description="Reverse transcriptase" evidence="1">
    <location>
        <begin position="1"/>
        <end position="103"/>
    </location>
</feature>
<dbReference type="Proteomes" id="UP001145742">
    <property type="component" value="Unassembled WGS sequence"/>
</dbReference>
<accession>A0ABQ9D7H3</accession>
<comment type="caution">
    <text evidence="2">The sequence shown here is derived from an EMBL/GenBank/DDBJ whole genome shotgun (WGS) entry which is preliminary data.</text>
</comment>
<reference evidence="2" key="1">
    <citation type="submission" date="2019-10" db="EMBL/GenBank/DDBJ databases">
        <authorList>
            <person name="Soares A.E.R."/>
            <person name="Aleixo A."/>
            <person name="Schneider P."/>
            <person name="Miyaki C.Y."/>
            <person name="Schneider M.P."/>
            <person name="Mello C."/>
            <person name="Vasconcelos A.T.R."/>
        </authorList>
    </citation>
    <scope>NUCLEOTIDE SEQUENCE</scope>
    <source>
        <tissue evidence="2">Muscle</tissue>
    </source>
</reference>
<protein>
    <submittedName>
        <fullName evidence="2">Rna-directed dna polymerase from mobile element jockey-like</fullName>
    </submittedName>
</protein>
<evidence type="ECO:0000313" key="3">
    <source>
        <dbReference type="Proteomes" id="UP001145742"/>
    </source>
</evidence>
<evidence type="ECO:0000313" key="2">
    <source>
        <dbReference type="EMBL" id="KAJ7414003.1"/>
    </source>
</evidence>
<dbReference type="InterPro" id="IPR000477">
    <property type="entry name" value="RT_dom"/>
</dbReference>
<sequence length="103" mass="11794">MRKVTCLLSEEKVVAVVYLDFNKAFGTISHSIFLEKLEPMVWVVHSSVSKNWLDGWAQRVVVNGVMSSWWTVMSGVPQGSVLEPILFDYFISNLDKRIECTLR</sequence>
<evidence type="ECO:0000259" key="1">
    <source>
        <dbReference type="PROSITE" id="PS50878"/>
    </source>
</evidence>
<dbReference type="PANTHER" id="PTHR33332">
    <property type="entry name" value="REVERSE TRANSCRIPTASE DOMAIN-CONTAINING PROTEIN"/>
    <property type="match status" value="1"/>
</dbReference>
<proteinExistence type="predicted"/>
<gene>
    <name evidence="2" type="ORF">WISP_87226</name>
</gene>
<keyword evidence="3" id="KW-1185">Reference proteome</keyword>
<organism evidence="2 3">
    <name type="scientific">Willisornis vidua</name>
    <name type="common">Xingu scale-backed antbird</name>
    <dbReference type="NCBI Taxonomy" id="1566151"/>
    <lineage>
        <taxon>Eukaryota</taxon>
        <taxon>Metazoa</taxon>
        <taxon>Chordata</taxon>
        <taxon>Craniata</taxon>
        <taxon>Vertebrata</taxon>
        <taxon>Euteleostomi</taxon>
        <taxon>Archelosauria</taxon>
        <taxon>Archosauria</taxon>
        <taxon>Dinosauria</taxon>
        <taxon>Saurischia</taxon>
        <taxon>Theropoda</taxon>
        <taxon>Coelurosauria</taxon>
        <taxon>Aves</taxon>
        <taxon>Neognathae</taxon>
        <taxon>Neoaves</taxon>
        <taxon>Telluraves</taxon>
        <taxon>Australaves</taxon>
        <taxon>Passeriformes</taxon>
        <taxon>Thamnophilidae</taxon>
        <taxon>Willisornis</taxon>
    </lineage>
</organism>
<dbReference type="Pfam" id="PF00078">
    <property type="entry name" value="RVT_1"/>
    <property type="match status" value="1"/>
</dbReference>